<dbReference type="Proteomes" id="UP000295388">
    <property type="component" value="Unassembled WGS sequence"/>
</dbReference>
<dbReference type="AlphaFoldDB" id="A0A4R6J7U1"/>
<protein>
    <submittedName>
        <fullName evidence="1">Alkylmercury lyase-like protein</fullName>
    </submittedName>
</protein>
<evidence type="ECO:0000313" key="2">
    <source>
        <dbReference type="Proteomes" id="UP000295388"/>
    </source>
</evidence>
<keyword evidence="2" id="KW-1185">Reference proteome</keyword>
<organism evidence="1 2">
    <name type="scientific">Kribbella caucasensis</name>
    <dbReference type="NCBI Taxonomy" id="2512215"/>
    <lineage>
        <taxon>Bacteria</taxon>
        <taxon>Bacillati</taxon>
        <taxon>Actinomycetota</taxon>
        <taxon>Actinomycetes</taxon>
        <taxon>Propionibacteriales</taxon>
        <taxon>Kribbellaceae</taxon>
        <taxon>Kribbella</taxon>
    </lineage>
</organism>
<keyword evidence="1" id="KW-0456">Lyase</keyword>
<dbReference type="InterPro" id="IPR004927">
    <property type="entry name" value="MerB"/>
</dbReference>
<gene>
    <name evidence="1" type="ORF">EV643_13819</name>
</gene>
<dbReference type="SUPFAM" id="SSF160387">
    <property type="entry name" value="NosL/MerB-like"/>
    <property type="match status" value="1"/>
</dbReference>
<dbReference type="EMBL" id="SNWQ01000038">
    <property type="protein sequence ID" value="TDO30405.1"/>
    <property type="molecule type" value="Genomic_DNA"/>
</dbReference>
<dbReference type="Pfam" id="PF03243">
    <property type="entry name" value="MerB"/>
    <property type="match status" value="1"/>
</dbReference>
<sequence>MCGADALGIPLMTGRNATITSTDPHTGEPIRIRYDDHGWTWEPDSTVTLVAARHACGTAAEAACRYVHFFTHPEHARAYLEANPALSGEVYDQADSIEGSRIIFGSLLGR</sequence>
<dbReference type="GO" id="GO:0018836">
    <property type="term" value="F:alkylmercury lyase activity"/>
    <property type="evidence" value="ECO:0007669"/>
    <property type="project" value="InterPro"/>
</dbReference>
<dbReference type="InterPro" id="IPR053717">
    <property type="entry name" value="MerB_lyase_sf"/>
</dbReference>
<name>A0A4R6J7U1_9ACTN</name>
<proteinExistence type="predicted"/>
<reference evidence="1 2" key="1">
    <citation type="submission" date="2019-03" db="EMBL/GenBank/DDBJ databases">
        <title>Genomic Encyclopedia of Type Strains, Phase III (KMG-III): the genomes of soil and plant-associated and newly described type strains.</title>
        <authorList>
            <person name="Whitman W."/>
        </authorList>
    </citation>
    <scope>NUCLEOTIDE SEQUENCE [LARGE SCALE GENOMIC DNA]</scope>
    <source>
        <strain evidence="1 2">VKM Ac-2527</strain>
    </source>
</reference>
<dbReference type="RefSeq" id="WP_238166155.1">
    <property type="nucleotide sequence ID" value="NZ_SNWQ01000038.1"/>
</dbReference>
<accession>A0A4R6J7U1</accession>
<dbReference type="Gene3D" id="3.30.450.410">
    <property type="match status" value="1"/>
</dbReference>
<evidence type="ECO:0000313" key="1">
    <source>
        <dbReference type="EMBL" id="TDO30405.1"/>
    </source>
</evidence>
<comment type="caution">
    <text evidence="1">The sequence shown here is derived from an EMBL/GenBank/DDBJ whole genome shotgun (WGS) entry which is preliminary data.</text>
</comment>